<evidence type="ECO:0000313" key="1">
    <source>
        <dbReference type="EMBL" id="KAK3936483.1"/>
    </source>
</evidence>
<dbReference type="Gene3D" id="3.40.50.1000">
    <property type="entry name" value="HAD superfamily/HAD-like"/>
    <property type="match status" value="1"/>
</dbReference>
<dbReference type="InterPro" id="IPR023198">
    <property type="entry name" value="PGP-like_dom2"/>
</dbReference>
<proteinExistence type="predicted"/>
<dbReference type="PANTHER" id="PTHR18901">
    <property type="entry name" value="2-DEOXYGLUCOSE-6-PHOSPHATE PHOSPHATASE 2"/>
    <property type="match status" value="1"/>
</dbReference>
<evidence type="ECO:0000313" key="2">
    <source>
        <dbReference type="Proteomes" id="UP001303473"/>
    </source>
</evidence>
<keyword evidence="2" id="KW-1185">Reference proteome</keyword>
<dbReference type="AlphaFoldDB" id="A0AAN6S1F9"/>
<dbReference type="SUPFAM" id="SSF56784">
    <property type="entry name" value="HAD-like"/>
    <property type="match status" value="1"/>
</dbReference>
<dbReference type="SFLD" id="SFLDS00003">
    <property type="entry name" value="Haloacid_Dehalogenase"/>
    <property type="match status" value="1"/>
</dbReference>
<dbReference type="GO" id="GO:0016791">
    <property type="term" value="F:phosphatase activity"/>
    <property type="evidence" value="ECO:0007669"/>
    <property type="project" value="TreeGrafter"/>
</dbReference>
<dbReference type="InterPro" id="IPR006439">
    <property type="entry name" value="HAD-SF_hydro_IA"/>
</dbReference>
<dbReference type="InterPro" id="IPR036412">
    <property type="entry name" value="HAD-like_sf"/>
</dbReference>
<dbReference type="EMBL" id="MU853882">
    <property type="protein sequence ID" value="KAK3936483.1"/>
    <property type="molecule type" value="Genomic_DNA"/>
</dbReference>
<dbReference type="Gene3D" id="1.10.150.240">
    <property type="entry name" value="Putative phosphatase, domain 2"/>
    <property type="match status" value="1"/>
</dbReference>
<dbReference type="InterPro" id="IPR023214">
    <property type="entry name" value="HAD_sf"/>
</dbReference>
<organism evidence="1 2">
    <name type="scientific">Diplogelasinospora grovesii</name>
    <dbReference type="NCBI Taxonomy" id="303347"/>
    <lineage>
        <taxon>Eukaryota</taxon>
        <taxon>Fungi</taxon>
        <taxon>Dikarya</taxon>
        <taxon>Ascomycota</taxon>
        <taxon>Pezizomycotina</taxon>
        <taxon>Sordariomycetes</taxon>
        <taxon>Sordariomycetidae</taxon>
        <taxon>Sordariales</taxon>
        <taxon>Diplogelasinosporaceae</taxon>
        <taxon>Diplogelasinospora</taxon>
    </lineage>
</organism>
<protein>
    <submittedName>
        <fullName evidence="1">HAD-like domain-containing protein</fullName>
    </submittedName>
</protein>
<dbReference type="NCBIfam" id="TIGR01509">
    <property type="entry name" value="HAD-SF-IA-v3"/>
    <property type="match status" value="1"/>
</dbReference>
<gene>
    <name evidence="1" type="ORF">QBC46DRAFT_357433</name>
</gene>
<accession>A0AAN6S1F9</accession>
<name>A0AAN6S1F9_9PEZI</name>
<dbReference type="Proteomes" id="UP001303473">
    <property type="component" value="Unassembled WGS sequence"/>
</dbReference>
<comment type="caution">
    <text evidence="1">The sequence shown here is derived from an EMBL/GenBank/DDBJ whole genome shotgun (WGS) entry which is preliminary data.</text>
</comment>
<sequence>MAAQSFPPVRACIFDLDGLLLNTEDLYTLCANIVLTRHGRPPLTDAEWGLKAQLMGVPGSSTGNVFHSWAKLPISRQRYARELKSEQQIHYPQCQPLPGALNLLQTLNVARSGSAQGEKVQVALASSSVRANFELKISGRQENRELLDLIPTHLRVLGDDYLGDVLHETTGEEAGGEGKKRGKPAPDIYLAALARINNTTTTLLEGSRKKIVPEECLVFEDSIVGVEAARRAGMRCVWVPHPGLAGVWKGREREVLAGRTGVVTLDDDWLQRQQASSNEDSWAEQLSSLEEFDYARYGMVVP</sequence>
<dbReference type="PANTHER" id="PTHR18901:SF42">
    <property type="entry name" value="SUPERFAMILY HYDROLASE, PUTATIVE-RELATED"/>
    <property type="match status" value="1"/>
</dbReference>
<dbReference type="SFLD" id="SFLDG01129">
    <property type="entry name" value="C1.5:_HAD__Beta-PGM__Phosphata"/>
    <property type="match status" value="1"/>
</dbReference>
<reference evidence="2" key="1">
    <citation type="journal article" date="2023" name="Mol. Phylogenet. Evol.">
        <title>Genome-scale phylogeny and comparative genomics of the fungal order Sordariales.</title>
        <authorList>
            <person name="Hensen N."/>
            <person name="Bonometti L."/>
            <person name="Westerberg I."/>
            <person name="Brannstrom I.O."/>
            <person name="Guillou S."/>
            <person name="Cros-Aarteil S."/>
            <person name="Calhoun S."/>
            <person name="Haridas S."/>
            <person name="Kuo A."/>
            <person name="Mondo S."/>
            <person name="Pangilinan J."/>
            <person name="Riley R."/>
            <person name="LaButti K."/>
            <person name="Andreopoulos B."/>
            <person name="Lipzen A."/>
            <person name="Chen C."/>
            <person name="Yan M."/>
            <person name="Daum C."/>
            <person name="Ng V."/>
            <person name="Clum A."/>
            <person name="Steindorff A."/>
            <person name="Ohm R.A."/>
            <person name="Martin F."/>
            <person name="Silar P."/>
            <person name="Natvig D.O."/>
            <person name="Lalanne C."/>
            <person name="Gautier V."/>
            <person name="Ament-Velasquez S.L."/>
            <person name="Kruys A."/>
            <person name="Hutchinson M.I."/>
            <person name="Powell A.J."/>
            <person name="Barry K."/>
            <person name="Miller A.N."/>
            <person name="Grigoriev I.V."/>
            <person name="Debuchy R."/>
            <person name="Gladieux P."/>
            <person name="Hiltunen Thoren M."/>
            <person name="Johannesson H."/>
        </authorList>
    </citation>
    <scope>NUCLEOTIDE SEQUENCE [LARGE SCALE GENOMIC DNA]</scope>
    <source>
        <strain evidence="2">CBS 340.73</strain>
    </source>
</reference>
<dbReference type="Pfam" id="PF00702">
    <property type="entry name" value="Hydrolase"/>
    <property type="match status" value="1"/>
</dbReference>